<evidence type="ECO:0000313" key="3">
    <source>
        <dbReference type="EMBL" id="MDI9241015.1"/>
    </source>
</evidence>
<dbReference type="Pfam" id="PF02517">
    <property type="entry name" value="Rce1-like"/>
    <property type="match status" value="1"/>
</dbReference>
<feature type="transmembrane region" description="Helical" evidence="1">
    <location>
        <begin position="168"/>
        <end position="186"/>
    </location>
</feature>
<feature type="transmembrane region" description="Helical" evidence="1">
    <location>
        <begin position="237"/>
        <end position="256"/>
    </location>
</feature>
<keyword evidence="1" id="KW-0472">Membrane</keyword>
<dbReference type="PANTHER" id="PTHR36435">
    <property type="entry name" value="SLR1288 PROTEIN"/>
    <property type="match status" value="1"/>
</dbReference>
<proteinExistence type="predicted"/>
<sequence length="267" mass="29692">MNTILKKLLTILCFLVCPVLLYELIVFFIAGLFKVLLLSLEADSAAALFLNRNLPLLYSGIGASLAALILGFLYLSFKKQTGVPSSARTFPVYGYFYVIFLGAAGAIFFNLLLELSRLPELFPTTETIRTVTEASHPMIYFLVVCLIIPVTEELCFRGLGFFHLRRQFSYLTSALLTALAFGIFHGNAPQTLYGFCMGILLAHTAESCQNLFSLFLFHWSANVVSFSFLGRPAEQTLMYSLPILGLSGIACVWLYYRVRGLKGEPIS</sequence>
<feature type="transmembrane region" description="Helical" evidence="1">
    <location>
        <begin position="12"/>
        <end position="36"/>
    </location>
</feature>
<dbReference type="GO" id="GO:0004175">
    <property type="term" value="F:endopeptidase activity"/>
    <property type="evidence" value="ECO:0007669"/>
    <property type="project" value="UniProtKB-ARBA"/>
</dbReference>
<accession>A0AAP4EYU2</accession>
<evidence type="ECO:0000313" key="4">
    <source>
        <dbReference type="Proteomes" id="UP001300383"/>
    </source>
</evidence>
<dbReference type="PANTHER" id="PTHR36435:SF1">
    <property type="entry name" value="CAAX AMINO TERMINAL PROTEASE FAMILY PROTEIN"/>
    <property type="match status" value="1"/>
</dbReference>
<keyword evidence="1" id="KW-1133">Transmembrane helix</keyword>
<dbReference type="InterPro" id="IPR003675">
    <property type="entry name" value="Rce1/LyrA-like_dom"/>
</dbReference>
<feature type="transmembrane region" description="Helical" evidence="1">
    <location>
        <begin position="138"/>
        <end position="156"/>
    </location>
</feature>
<feature type="domain" description="CAAX prenyl protease 2/Lysostaphin resistance protein A-like" evidence="2">
    <location>
        <begin position="136"/>
        <end position="224"/>
    </location>
</feature>
<dbReference type="RefSeq" id="WP_283229523.1">
    <property type="nucleotide sequence ID" value="NZ_JASGBQ010000001.1"/>
</dbReference>
<dbReference type="InterPro" id="IPR052710">
    <property type="entry name" value="CAAX_protease"/>
</dbReference>
<organism evidence="3 4">
    <name type="scientific">Fusibacillus kribbianus</name>
    <dbReference type="NCBI Taxonomy" id="3044208"/>
    <lineage>
        <taxon>Bacteria</taxon>
        <taxon>Bacillati</taxon>
        <taxon>Bacillota</taxon>
        <taxon>Clostridia</taxon>
        <taxon>Lachnospirales</taxon>
        <taxon>Lachnospiraceae</taxon>
        <taxon>Fusibacillus</taxon>
    </lineage>
</organism>
<evidence type="ECO:0000256" key="1">
    <source>
        <dbReference type="SAM" id="Phobius"/>
    </source>
</evidence>
<dbReference type="EMBL" id="JASGBQ010000001">
    <property type="protein sequence ID" value="MDI9241015.1"/>
    <property type="molecule type" value="Genomic_DNA"/>
</dbReference>
<feature type="transmembrane region" description="Helical" evidence="1">
    <location>
        <begin position="56"/>
        <end position="75"/>
    </location>
</feature>
<gene>
    <name evidence="3" type="ORF">QJ036_00800</name>
</gene>
<comment type="caution">
    <text evidence="3">The sequence shown here is derived from an EMBL/GenBank/DDBJ whole genome shotgun (WGS) entry which is preliminary data.</text>
</comment>
<name>A0AAP4EYU2_9FIRM</name>
<evidence type="ECO:0000259" key="2">
    <source>
        <dbReference type="Pfam" id="PF02517"/>
    </source>
</evidence>
<dbReference type="GO" id="GO:0080120">
    <property type="term" value="P:CAAX-box protein maturation"/>
    <property type="evidence" value="ECO:0007669"/>
    <property type="project" value="UniProtKB-ARBA"/>
</dbReference>
<dbReference type="Proteomes" id="UP001300383">
    <property type="component" value="Unassembled WGS sequence"/>
</dbReference>
<keyword evidence="4" id="KW-1185">Reference proteome</keyword>
<reference evidence="3 4" key="1">
    <citation type="submission" date="2023-05" db="EMBL/GenBank/DDBJ databases">
        <title>[ruminococcus] sp. nov., isolated from a pig farm feces dump.</title>
        <authorList>
            <person name="Chang Y.-H."/>
        </authorList>
    </citation>
    <scope>NUCLEOTIDE SEQUENCE [LARGE SCALE GENOMIC DNA]</scope>
    <source>
        <strain evidence="3 4">YH-rum2234</strain>
    </source>
</reference>
<feature type="transmembrane region" description="Helical" evidence="1">
    <location>
        <begin position="95"/>
        <end position="113"/>
    </location>
</feature>
<protein>
    <submittedName>
        <fullName evidence="3">Type II CAAX endopeptidase family protein</fullName>
    </submittedName>
</protein>
<dbReference type="AlphaFoldDB" id="A0AAP4EYU2"/>
<keyword evidence="1" id="KW-0812">Transmembrane</keyword>